<evidence type="ECO:0000256" key="6">
    <source>
        <dbReference type="ARBA" id="ARBA00022840"/>
    </source>
</evidence>
<evidence type="ECO:0000256" key="3">
    <source>
        <dbReference type="ARBA" id="ARBA00022679"/>
    </source>
</evidence>
<evidence type="ECO:0000256" key="1">
    <source>
        <dbReference type="ARBA" id="ARBA00012513"/>
    </source>
</evidence>
<gene>
    <name evidence="10" type="ORF">GCM10010529_21260</name>
</gene>
<feature type="region of interest" description="Disordered" evidence="7">
    <location>
        <begin position="282"/>
        <end position="420"/>
    </location>
</feature>
<dbReference type="SMART" id="SM00220">
    <property type="entry name" value="S_TKc"/>
    <property type="match status" value="1"/>
</dbReference>
<evidence type="ECO:0000256" key="7">
    <source>
        <dbReference type="SAM" id="MobiDB-lite"/>
    </source>
</evidence>
<dbReference type="CDD" id="cd14014">
    <property type="entry name" value="STKc_PknB_like"/>
    <property type="match status" value="1"/>
</dbReference>
<dbReference type="PROSITE" id="PS50011">
    <property type="entry name" value="PROTEIN_KINASE_DOM"/>
    <property type="match status" value="1"/>
</dbReference>
<dbReference type="Proteomes" id="UP001500236">
    <property type="component" value="Unassembled WGS sequence"/>
</dbReference>
<evidence type="ECO:0000313" key="10">
    <source>
        <dbReference type="EMBL" id="GAA3068396.1"/>
    </source>
</evidence>
<dbReference type="PANTHER" id="PTHR43289:SF6">
    <property type="entry name" value="SERINE_THREONINE-PROTEIN KINASE NEKL-3"/>
    <property type="match status" value="1"/>
</dbReference>
<evidence type="ECO:0000256" key="5">
    <source>
        <dbReference type="ARBA" id="ARBA00022777"/>
    </source>
</evidence>
<keyword evidence="5" id="KW-0418">Kinase</keyword>
<keyword evidence="6" id="KW-0067">ATP-binding</keyword>
<organism evidence="10 11">
    <name type="scientific">Nesterenkonia aethiopica</name>
    <dbReference type="NCBI Taxonomy" id="269144"/>
    <lineage>
        <taxon>Bacteria</taxon>
        <taxon>Bacillati</taxon>
        <taxon>Actinomycetota</taxon>
        <taxon>Actinomycetes</taxon>
        <taxon>Micrococcales</taxon>
        <taxon>Micrococcaceae</taxon>
        <taxon>Nesterenkonia</taxon>
    </lineage>
</organism>
<dbReference type="EMBL" id="BAAAVT010000013">
    <property type="protein sequence ID" value="GAA3068396.1"/>
    <property type="molecule type" value="Genomic_DNA"/>
</dbReference>
<proteinExistence type="predicted"/>
<evidence type="ECO:0000256" key="2">
    <source>
        <dbReference type="ARBA" id="ARBA00022527"/>
    </source>
</evidence>
<name>A0ABP6M3K8_9MICC</name>
<protein>
    <recommendedName>
        <fullName evidence="1">non-specific serine/threonine protein kinase</fullName>
        <ecNumber evidence="1">2.7.11.1</ecNumber>
    </recommendedName>
</protein>
<dbReference type="Pfam" id="PF00069">
    <property type="entry name" value="Pkinase"/>
    <property type="match status" value="1"/>
</dbReference>
<keyword evidence="4" id="KW-0547">Nucleotide-binding</keyword>
<dbReference type="Gene3D" id="3.30.200.20">
    <property type="entry name" value="Phosphorylase Kinase, domain 1"/>
    <property type="match status" value="1"/>
</dbReference>
<keyword evidence="8" id="KW-1133">Transmembrane helix</keyword>
<dbReference type="Gene3D" id="1.10.510.10">
    <property type="entry name" value="Transferase(Phosphotransferase) domain 1"/>
    <property type="match status" value="1"/>
</dbReference>
<feature type="compositionally biased region" description="Low complexity" evidence="7">
    <location>
        <begin position="309"/>
        <end position="320"/>
    </location>
</feature>
<reference evidence="11" key="1">
    <citation type="journal article" date="2019" name="Int. J. Syst. Evol. Microbiol.">
        <title>The Global Catalogue of Microorganisms (GCM) 10K type strain sequencing project: providing services to taxonomists for standard genome sequencing and annotation.</title>
        <authorList>
            <consortium name="The Broad Institute Genomics Platform"/>
            <consortium name="The Broad Institute Genome Sequencing Center for Infectious Disease"/>
            <person name="Wu L."/>
            <person name="Ma J."/>
        </authorList>
    </citation>
    <scope>NUCLEOTIDE SEQUENCE [LARGE SCALE GENOMIC DNA]</scope>
    <source>
        <strain evidence="11">JCM 14309</strain>
    </source>
</reference>
<dbReference type="InterPro" id="IPR000719">
    <property type="entry name" value="Prot_kinase_dom"/>
</dbReference>
<feature type="compositionally biased region" description="Low complexity" evidence="7">
    <location>
        <begin position="406"/>
        <end position="420"/>
    </location>
</feature>
<keyword evidence="2" id="KW-0723">Serine/threonine-protein kinase</keyword>
<comment type="caution">
    <text evidence="10">The sequence shown here is derived from an EMBL/GenBank/DDBJ whole genome shotgun (WGS) entry which is preliminary data.</text>
</comment>
<dbReference type="EC" id="2.7.11.1" evidence="1"/>
<evidence type="ECO:0000256" key="4">
    <source>
        <dbReference type="ARBA" id="ARBA00022741"/>
    </source>
</evidence>
<accession>A0ABP6M3K8</accession>
<keyword evidence="8" id="KW-0472">Membrane</keyword>
<evidence type="ECO:0000313" key="11">
    <source>
        <dbReference type="Proteomes" id="UP001500236"/>
    </source>
</evidence>
<dbReference type="PROSITE" id="PS00108">
    <property type="entry name" value="PROTEIN_KINASE_ST"/>
    <property type="match status" value="1"/>
</dbReference>
<feature type="domain" description="Protein kinase" evidence="9">
    <location>
        <begin position="9"/>
        <end position="257"/>
    </location>
</feature>
<keyword evidence="11" id="KW-1185">Reference proteome</keyword>
<evidence type="ECO:0000256" key="8">
    <source>
        <dbReference type="SAM" id="Phobius"/>
    </source>
</evidence>
<dbReference type="SUPFAM" id="SSF56112">
    <property type="entry name" value="Protein kinase-like (PK-like)"/>
    <property type="match status" value="1"/>
</dbReference>
<keyword evidence="8" id="KW-0812">Transmembrane</keyword>
<dbReference type="RefSeq" id="WP_344681179.1">
    <property type="nucleotide sequence ID" value="NZ_BAAAVT010000013.1"/>
</dbReference>
<dbReference type="PANTHER" id="PTHR43289">
    <property type="entry name" value="MITOGEN-ACTIVATED PROTEIN KINASE KINASE KINASE 20-RELATED"/>
    <property type="match status" value="1"/>
</dbReference>
<dbReference type="InterPro" id="IPR011009">
    <property type="entry name" value="Kinase-like_dom_sf"/>
</dbReference>
<sequence>MGDVFAGRYELVDPLGEGGVGTVWRAWDHRRQTYCAAKVLRQVDATSLLRFIREQSLRLDHPHVLAPTGWAGEDDKVLFTMPIIRGGSVSTLVGDFGPLPPRLVALLLDQLLAALEAIHSEGLVHRDVKPANLLLDATGRDRPQLWLGDFGIAAGIDEPRLTQGPYALGTPGYLAPECLRLGWDPDPRADLYSAGMCAVEMLIGLRPDQDTEAAEALAGADLPYPLPPRLVDIVTRLAAPSITARIQDATTARQALVESELFTDRLPLEGILGDVEVFDQVPELPPEWTPRGPADGHGAAVPGPPPSKAGTAPDAAAPGTDDAETVAASTAMLDHRSAPTRPVAPAATQPAGQHPAQNPAHNPAPSPTPNPTRGPGVGPSPNSGPAPRSPEPGQYTGGQPQTSLSAHTGGTPTAHGGAARRAPRLRGIGIALGLILLGLLVLLFTFWIVLT</sequence>
<keyword evidence="3" id="KW-0808">Transferase</keyword>
<dbReference type="InterPro" id="IPR008271">
    <property type="entry name" value="Ser/Thr_kinase_AS"/>
</dbReference>
<feature type="compositionally biased region" description="Pro residues" evidence="7">
    <location>
        <begin position="362"/>
        <end position="372"/>
    </location>
</feature>
<evidence type="ECO:0000259" key="9">
    <source>
        <dbReference type="PROSITE" id="PS50011"/>
    </source>
</evidence>
<feature type="transmembrane region" description="Helical" evidence="8">
    <location>
        <begin position="428"/>
        <end position="450"/>
    </location>
</feature>